<feature type="signal peptide" evidence="1">
    <location>
        <begin position="1"/>
        <end position="18"/>
    </location>
</feature>
<dbReference type="EMBL" id="KL197775">
    <property type="protein sequence ID" value="KDQ49753.1"/>
    <property type="molecule type" value="Genomic_DNA"/>
</dbReference>
<evidence type="ECO:0000313" key="2">
    <source>
        <dbReference type="EMBL" id="KDQ49753.1"/>
    </source>
</evidence>
<reference evidence="3" key="1">
    <citation type="journal article" date="2014" name="Proc. Natl. Acad. Sci. U.S.A.">
        <title>Extensive sampling of basidiomycete genomes demonstrates inadequacy of the white-rot/brown-rot paradigm for wood decay fungi.</title>
        <authorList>
            <person name="Riley R."/>
            <person name="Salamov A.A."/>
            <person name="Brown D.W."/>
            <person name="Nagy L.G."/>
            <person name="Floudas D."/>
            <person name="Held B.W."/>
            <person name="Levasseur A."/>
            <person name="Lombard V."/>
            <person name="Morin E."/>
            <person name="Otillar R."/>
            <person name="Lindquist E.A."/>
            <person name="Sun H."/>
            <person name="LaButti K.M."/>
            <person name="Schmutz J."/>
            <person name="Jabbour D."/>
            <person name="Luo H."/>
            <person name="Baker S.E."/>
            <person name="Pisabarro A.G."/>
            <person name="Walton J.D."/>
            <person name="Blanchette R.A."/>
            <person name="Henrissat B."/>
            <person name="Martin F."/>
            <person name="Cullen D."/>
            <person name="Hibbett D.S."/>
            <person name="Grigoriev I.V."/>
        </authorList>
    </citation>
    <scope>NUCLEOTIDE SEQUENCE [LARGE SCALE GENOMIC DNA]</scope>
    <source>
        <strain evidence="3">MUCL 33604</strain>
    </source>
</reference>
<evidence type="ECO:0000256" key="1">
    <source>
        <dbReference type="SAM" id="SignalP"/>
    </source>
</evidence>
<organism evidence="2 3">
    <name type="scientific">Jaapia argillacea MUCL 33604</name>
    <dbReference type="NCBI Taxonomy" id="933084"/>
    <lineage>
        <taxon>Eukaryota</taxon>
        <taxon>Fungi</taxon>
        <taxon>Dikarya</taxon>
        <taxon>Basidiomycota</taxon>
        <taxon>Agaricomycotina</taxon>
        <taxon>Agaricomycetes</taxon>
        <taxon>Agaricomycetidae</taxon>
        <taxon>Jaapiales</taxon>
        <taxon>Jaapiaceae</taxon>
        <taxon>Jaapia</taxon>
    </lineage>
</organism>
<keyword evidence="1" id="KW-0732">Signal</keyword>
<dbReference type="HOGENOM" id="CLU_150162_0_0_1"/>
<gene>
    <name evidence="2" type="ORF">JAAARDRAFT_82108</name>
</gene>
<dbReference type="AlphaFoldDB" id="A0A067P4B5"/>
<sequence length="148" mass="15444">MMYRVAFILLASVLSVFAAVAPRTPSGIASCYSCPGTDGLGFGVGQHTNDGTTLFCSYPAVPGEDPNDFFCDYSATDGHLTQDNDAGLCPGSATSSACSPSKKRAMLKKAFEQRAAQPAPSYPEMMTPKMAFAKKGSAVASKLGKKQA</sequence>
<accession>A0A067P4B5</accession>
<dbReference type="Proteomes" id="UP000027265">
    <property type="component" value="Unassembled WGS sequence"/>
</dbReference>
<dbReference type="InParanoid" id="A0A067P4B5"/>
<proteinExistence type="predicted"/>
<dbReference type="OrthoDB" id="3262731at2759"/>
<name>A0A067P4B5_9AGAM</name>
<evidence type="ECO:0000313" key="3">
    <source>
        <dbReference type="Proteomes" id="UP000027265"/>
    </source>
</evidence>
<feature type="chain" id="PRO_5001646386" evidence="1">
    <location>
        <begin position="19"/>
        <end position="148"/>
    </location>
</feature>
<keyword evidence="3" id="KW-1185">Reference proteome</keyword>
<protein>
    <submittedName>
        <fullName evidence="2">Uncharacterized protein</fullName>
    </submittedName>
</protein>